<proteinExistence type="predicted"/>
<reference evidence="2 3" key="1">
    <citation type="submission" date="2024-06" db="EMBL/GenBank/DDBJ databases">
        <title>Genome of Rhodovulum iodosum, a marine photoferrotroph.</title>
        <authorList>
            <person name="Bianchini G."/>
            <person name="Nikeleit V."/>
            <person name="Kappler A."/>
            <person name="Bryce C."/>
            <person name="Sanchez-Baracaldo P."/>
        </authorList>
    </citation>
    <scope>NUCLEOTIDE SEQUENCE [LARGE SCALE GENOMIC DNA]</scope>
    <source>
        <strain evidence="2 3">UT/N1</strain>
    </source>
</reference>
<organism evidence="2 3">
    <name type="scientific">Rhodovulum iodosum</name>
    <dbReference type="NCBI Taxonomy" id="68291"/>
    <lineage>
        <taxon>Bacteria</taxon>
        <taxon>Pseudomonadati</taxon>
        <taxon>Pseudomonadota</taxon>
        <taxon>Alphaproteobacteria</taxon>
        <taxon>Rhodobacterales</taxon>
        <taxon>Paracoccaceae</taxon>
        <taxon>Rhodovulum</taxon>
    </lineage>
</organism>
<keyword evidence="1" id="KW-1133">Transmembrane helix</keyword>
<dbReference type="Proteomes" id="UP001560019">
    <property type="component" value="Unassembled WGS sequence"/>
</dbReference>
<gene>
    <name evidence="2" type="ORF">Ga0609869_001167</name>
</gene>
<keyword evidence="3" id="KW-1185">Reference proteome</keyword>
<dbReference type="EMBL" id="JBEHHI010000001">
    <property type="protein sequence ID" value="MEX5727814.1"/>
    <property type="molecule type" value="Genomic_DNA"/>
</dbReference>
<evidence type="ECO:0000256" key="1">
    <source>
        <dbReference type="SAM" id="Phobius"/>
    </source>
</evidence>
<keyword evidence="1" id="KW-0812">Transmembrane</keyword>
<dbReference type="RefSeq" id="WP_125405643.1">
    <property type="nucleotide sequence ID" value="NZ_JBEHHI010000001.1"/>
</dbReference>
<evidence type="ECO:0000313" key="2">
    <source>
        <dbReference type="EMBL" id="MEX5727814.1"/>
    </source>
</evidence>
<protein>
    <submittedName>
        <fullName evidence="2">Uncharacterized protein</fullName>
    </submittedName>
</protein>
<keyword evidence="1" id="KW-0472">Membrane</keyword>
<name>A0ABV3XR72_9RHOB</name>
<accession>A0ABV3XR72</accession>
<feature type="transmembrane region" description="Helical" evidence="1">
    <location>
        <begin position="12"/>
        <end position="32"/>
    </location>
</feature>
<comment type="caution">
    <text evidence="2">The sequence shown here is derived from an EMBL/GenBank/DDBJ whole genome shotgun (WGS) entry which is preliminary data.</text>
</comment>
<evidence type="ECO:0000313" key="3">
    <source>
        <dbReference type="Proteomes" id="UP001560019"/>
    </source>
</evidence>
<sequence>MSPFRPEALAALMRWRDLFGAVAIAGCGIWVFGFGGLFYQGLGLVFVLTGAGLAFVALRRMRFRGGGMAPGVVEVDEGQIAYLAAEGGGFVALSELEEIALVFDGAGRPHWRLAQAPLPTLHIPVDTTGAEALFDAFAALPGARPGEMLAALDRPAAKGDITLWRRRPRPALT</sequence>
<feature type="transmembrane region" description="Helical" evidence="1">
    <location>
        <begin position="38"/>
        <end position="58"/>
    </location>
</feature>